<dbReference type="PANTHER" id="PTHR11267">
    <property type="entry name" value="T-BOX PROTEIN-RELATED"/>
    <property type="match status" value="1"/>
</dbReference>
<dbReference type="InterPro" id="IPR001699">
    <property type="entry name" value="TF_T-box"/>
</dbReference>
<keyword evidence="2 5" id="KW-0238">DNA-binding</keyword>
<dbReference type="GO" id="GO:0000978">
    <property type="term" value="F:RNA polymerase II cis-regulatory region sequence-specific DNA binding"/>
    <property type="evidence" value="ECO:0007669"/>
    <property type="project" value="InterPro"/>
</dbReference>
<feature type="domain" description="T-box" evidence="6">
    <location>
        <begin position="147"/>
        <end position="170"/>
    </location>
</feature>
<reference evidence="7 8" key="1">
    <citation type="journal article" date="2017" name="Gigascience">
        <title>Draft genome of the honey bee ectoparasitic mite, Tropilaelaps mercedesae, is shaped by the parasitic life history.</title>
        <authorList>
            <person name="Dong X."/>
            <person name="Armstrong S.D."/>
            <person name="Xia D."/>
            <person name="Makepeace B.L."/>
            <person name="Darby A.C."/>
            <person name="Kadowaki T."/>
        </authorList>
    </citation>
    <scope>NUCLEOTIDE SEQUENCE [LARGE SCALE GENOMIC DNA]</scope>
    <source>
        <strain evidence="7">Wuxi-XJTLU</strain>
    </source>
</reference>
<keyword evidence="1" id="KW-0805">Transcription regulation</keyword>
<evidence type="ECO:0000256" key="3">
    <source>
        <dbReference type="ARBA" id="ARBA00023163"/>
    </source>
</evidence>
<dbReference type="SUPFAM" id="SSF49417">
    <property type="entry name" value="p53-like transcription factors"/>
    <property type="match status" value="2"/>
</dbReference>
<gene>
    <name evidence="7" type="ORF">BIW11_12074</name>
</gene>
<organism evidence="7 8">
    <name type="scientific">Tropilaelaps mercedesae</name>
    <dbReference type="NCBI Taxonomy" id="418985"/>
    <lineage>
        <taxon>Eukaryota</taxon>
        <taxon>Metazoa</taxon>
        <taxon>Ecdysozoa</taxon>
        <taxon>Arthropoda</taxon>
        <taxon>Chelicerata</taxon>
        <taxon>Arachnida</taxon>
        <taxon>Acari</taxon>
        <taxon>Parasitiformes</taxon>
        <taxon>Mesostigmata</taxon>
        <taxon>Gamasina</taxon>
        <taxon>Dermanyssoidea</taxon>
        <taxon>Laelapidae</taxon>
        <taxon>Tropilaelaps</taxon>
    </lineage>
</organism>
<comment type="caution">
    <text evidence="5">Lacks conserved residue(s) required for the propagation of feature annotation.</text>
</comment>
<dbReference type="GO" id="GO:0000785">
    <property type="term" value="C:chromatin"/>
    <property type="evidence" value="ECO:0007669"/>
    <property type="project" value="TreeGrafter"/>
</dbReference>
<sequence length="365" mass="40777">MDQMAASTASAGNVFSIASLMAFRCFGDESVPAPGLDPSQGTADGCSALNHDYQDYYRLQQQYNQHFPVMHTEPPALPAICKPPDVQPPPRLALLPPEPSSSLAPLHERLLASAESVSNDELYGARSAEDVREKPLHPRLAAVQCCLEQKPLWNEFHQLGTEMIVTKAGREGNEDRASDEDAAAGQVEKACSADREETFCSLCSCNSSSNNHLIMTLLSRLRMTSLTKEPGMRMFPTFQVRLFGLDPQADYMLLMDFTPVDDKRYRYAFHNSSWVVAGRADPHMPPRMHVHPDSPAKGAQWSKQLVSFDRLKLTNNQLDDNGHVSSMKASIICHGRHQDGGRVVFASRRRRRRRLTDGWCTEPHF</sequence>
<evidence type="ECO:0000313" key="7">
    <source>
        <dbReference type="EMBL" id="OQR69743.1"/>
    </source>
</evidence>
<keyword evidence="4 5" id="KW-0539">Nucleus</keyword>
<dbReference type="STRING" id="418985.A0A1V9X8N7"/>
<protein>
    <submittedName>
        <fullName evidence="7">T-box transcription factor TBX1-like</fullName>
    </submittedName>
</protein>
<dbReference type="InterPro" id="IPR036960">
    <property type="entry name" value="T-box_sf"/>
</dbReference>
<evidence type="ECO:0000256" key="4">
    <source>
        <dbReference type="ARBA" id="ARBA00023242"/>
    </source>
</evidence>
<evidence type="ECO:0000256" key="1">
    <source>
        <dbReference type="ARBA" id="ARBA00023015"/>
    </source>
</evidence>
<comment type="subcellular location">
    <subcellularLocation>
        <location evidence="5">Nucleus</location>
    </subcellularLocation>
</comment>
<keyword evidence="8" id="KW-1185">Reference proteome</keyword>
<dbReference type="PRINTS" id="PR00937">
    <property type="entry name" value="TBOX"/>
</dbReference>
<dbReference type="AlphaFoldDB" id="A0A1V9X8N7"/>
<proteinExistence type="predicted"/>
<feature type="domain" description="T-box" evidence="6">
    <location>
        <begin position="231"/>
        <end position="338"/>
    </location>
</feature>
<dbReference type="PANTHER" id="PTHR11267:SF195">
    <property type="entry name" value="OPTOMOTOR-BLIND-RELATED-GENE-1, ISOFORM A"/>
    <property type="match status" value="1"/>
</dbReference>
<comment type="caution">
    <text evidence="7">The sequence shown here is derived from an EMBL/GenBank/DDBJ whole genome shotgun (WGS) entry which is preliminary data.</text>
</comment>
<dbReference type="GO" id="GO:0000981">
    <property type="term" value="F:DNA-binding transcription factor activity, RNA polymerase II-specific"/>
    <property type="evidence" value="ECO:0007669"/>
    <property type="project" value="TreeGrafter"/>
</dbReference>
<dbReference type="Gene3D" id="2.60.40.820">
    <property type="entry name" value="Transcription factor, T-box"/>
    <property type="match status" value="1"/>
</dbReference>
<dbReference type="GO" id="GO:0005634">
    <property type="term" value="C:nucleus"/>
    <property type="evidence" value="ECO:0007669"/>
    <property type="project" value="UniProtKB-SubCell"/>
</dbReference>
<dbReference type="GO" id="GO:0001708">
    <property type="term" value="P:cell fate specification"/>
    <property type="evidence" value="ECO:0007669"/>
    <property type="project" value="TreeGrafter"/>
</dbReference>
<dbReference type="InParanoid" id="A0A1V9X8N7"/>
<dbReference type="InterPro" id="IPR046360">
    <property type="entry name" value="T-box_DNA-bd"/>
</dbReference>
<dbReference type="PROSITE" id="PS50252">
    <property type="entry name" value="TBOX_3"/>
    <property type="match status" value="2"/>
</dbReference>
<dbReference type="OrthoDB" id="7442607at2759"/>
<dbReference type="EMBL" id="MNPL01019997">
    <property type="protein sequence ID" value="OQR69743.1"/>
    <property type="molecule type" value="Genomic_DNA"/>
</dbReference>
<dbReference type="GO" id="GO:0045893">
    <property type="term" value="P:positive regulation of DNA-templated transcription"/>
    <property type="evidence" value="ECO:0007669"/>
    <property type="project" value="InterPro"/>
</dbReference>
<dbReference type="Pfam" id="PF00907">
    <property type="entry name" value="T-box"/>
    <property type="match status" value="2"/>
</dbReference>
<dbReference type="SMART" id="SM00425">
    <property type="entry name" value="TBOX"/>
    <property type="match status" value="1"/>
</dbReference>
<keyword evidence="3" id="KW-0804">Transcription</keyword>
<accession>A0A1V9X8N7</accession>
<evidence type="ECO:0000313" key="8">
    <source>
        <dbReference type="Proteomes" id="UP000192247"/>
    </source>
</evidence>
<dbReference type="InterPro" id="IPR008967">
    <property type="entry name" value="p53-like_TF_DNA-bd_sf"/>
</dbReference>
<evidence type="ECO:0000256" key="2">
    <source>
        <dbReference type="ARBA" id="ARBA00023125"/>
    </source>
</evidence>
<name>A0A1V9X8N7_9ACAR</name>
<evidence type="ECO:0000259" key="6">
    <source>
        <dbReference type="PROSITE" id="PS50252"/>
    </source>
</evidence>
<evidence type="ECO:0000256" key="5">
    <source>
        <dbReference type="PROSITE-ProRule" id="PRU00201"/>
    </source>
</evidence>
<dbReference type="Proteomes" id="UP000192247">
    <property type="component" value="Unassembled WGS sequence"/>
</dbReference>